<dbReference type="InterPro" id="IPR050426">
    <property type="entry name" value="Glycosyltransferase_28"/>
</dbReference>
<proteinExistence type="predicted"/>
<organism evidence="3 4">
    <name type="scientific">Nonomuraea ferruginea</name>
    <dbReference type="NCBI Taxonomy" id="46174"/>
    <lineage>
        <taxon>Bacteria</taxon>
        <taxon>Bacillati</taxon>
        <taxon>Actinomycetota</taxon>
        <taxon>Actinomycetes</taxon>
        <taxon>Streptosporangiales</taxon>
        <taxon>Streptosporangiaceae</taxon>
        <taxon>Nonomuraea</taxon>
    </lineage>
</organism>
<reference evidence="3 4" key="1">
    <citation type="submission" date="2022-11" db="EMBL/GenBank/DDBJ databases">
        <title>Nonomuraea corallina sp. nov., a new species of the genus Nonomuraea isolated from sea side sediment in Thai sea.</title>
        <authorList>
            <person name="Ngamcharungchit C."/>
            <person name="Matsumoto A."/>
            <person name="Suriyachadkun C."/>
            <person name="Panbangred W."/>
            <person name="Inahashi Y."/>
            <person name="Intra B."/>
        </authorList>
    </citation>
    <scope>NUCLEOTIDE SEQUENCE [LARGE SCALE GENOMIC DNA]</scope>
    <source>
        <strain evidence="3 4">DSM 43553</strain>
    </source>
</reference>
<accession>A0ABT4STZ1</accession>
<evidence type="ECO:0000313" key="3">
    <source>
        <dbReference type="EMBL" id="MDA0640734.1"/>
    </source>
</evidence>
<sequence>MSLTILFMPESAYGPTNNSAGIGDILRRRGHRVVFAAEASWKGKLEALGFEEDLVDLAPPAEEEQDAGQFWKDFIRDTAPEYRKSTREQLETVTAPIWKELIDGAKYCEPQLKEIIERVQPDVIVEDNVLTFPALLTAGKKFVRIVSCNPLEVRGEGIPPVFSGLPAADRAEWDAFRAEYDRTHREMWTAWNEWCVEQGTEPLPELDFIHEGDLNLYVYPELLDYVDARPLGANWHRLDSSVRETDEDFELPFERDEGASLVYFSLGSLGSADVGLMQRVIDVLGTTPHQYVVSMGPLHEEIKLAGNMWGAEFLPQTKIIPQCDLVITHGGNNTTTEALHFGKPMILLPLFWDQYDNAQRVHELGYGVRLSTYTFTDEELTGALDRLLGDEEMRAKLAAAGEEIRRRDGLRKAADLIEELGRS</sequence>
<evidence type="ECO:0000313" key="4">
    <source>
        <dbReference type="Proteomes" id="UP001212498"/>
    </source>
</evidence>
<dbReference type="InterPro" id="IPR002213">
    <property type="entry name" value="UDP_glucos_trans"/>
</dbReference>
<dbReference type="InterPro" id="IPR035595">
    <property type="entry name" value="UDP_glycos_trans_CS"/>
</dbReference>
<dbReference type="PANTHER" id="PTHR48050">
    <property type="entry name" value="STEROL 3-BETA-GLUCOSYLTRANSFERASE"/>
    <property type="match status" value="1"/>
</dbReference>
<keyword evidence="4" id="KW-1185">Reference proteome</keyword>
<dbReference type="Pfam" id="PF06722">
    <property type="entry name" value="EryCIII-like_C"/>
    <property type="match status" value="1"/>
</dbReference>
<evidence type="ECO:0000256" key="1">
    <source>
        <dbReference type="ARBA" id="ARBA00022679"/>
    </source>
</evidence>
<dbReference type="Proteomes" id="UP001212498">
    <property type="component" value="Unassembled WGS sequence"/>
</dbReference>
<gene>
    <name evidence="3" type="ORF">OUY24_08905</name>
</gene>
<dbReference type="SUPFAM" id="SSF53756">
    <property type="entry name" value="UDP-Glycosyltransferase/glycogen phosphorylase"/>
    <property type="match status" value="1"/>
</dbReference>
<keyword evidence="1" id="KW-0808">Transferase</keyword>
<dbReference type="RefSeq" id="WP_271275866.1">
    <property type="nucleotide sequence ID" value="NZ_BAABFD010000003.1"/>
</dbReference>
<dbReference type="InterPro" id="IPR010610">
    <property type="entry name" value="EryCIII-like_C"/>
</dbReference>
<dbReference type="Gene3D" id="3.40.50.2000">
    <property type="entry name" value="Glycogen Phosphorylase B"/>
    <property type="match status" value="2"/>
</dbReference>
<protein>
    <submittedName>
        <fullName evidence="3">Glycosyltransferase</fullName>
    </submittedName>
</protein>
<dbReference type="CDD" id="cd03784">
    <property type="entry name" value="GT1_Gtf-like"/>
    <property type="match status" value="1"/>
</dbReference>
<feature type="domain" description="Erythromycin biosynthesis protein CIII-like C-terminal" evidence="2">
    <location>
        <begin position="282"/>
        <end position="398"/>
    </location>
</feature>
<comment type="caution">
    <text evidence="3">The sequence shown here is derived from an EMBL/GenBank/DDBJ whole genome shotgun (WGS) entry which is preliminary data.</text>
</comment>
<dbReference type="PANTHER" id="PTHR48050:SF13">
    <property type="entry name" value="STEROL 3-BETA-GLUCOSYLTRANSFERASE UGT80A2"/>
    <property type="match status" value="1"/>
</dbReference>
<dbReference type="EMBL" id="JAPNUD010000016">
    <property type="protein sequence ID" value="MDA0640734.1"/>
    <property type="molecule type" value="Genomic_DNA"/>
</dbReference>
<evidence type="ECO:0000259" key="2">
    <source>
        <dbReference type="Pfam" id="PF06722"/>
    </source>
</evidence>
<name>A0ABT4STZ1_9ACTN</name>
<dbReference type="PROSITE" id="PS00375">
    <property type="entry name" value="UDPGT"/>
    <property type="match status" value="1"/>
</dbReference>